<proteinExistence type="predicted"/>
<gene>
    <name evidence="2" type="ORF">CD30_06730</name>
</gene>
<reference evidence="2 3" key="1">
    <citation type="submission" date="2014-02" db="EMBL/GenBank/DDBJ databases">
        <title>Draft genome sequence of Lysinibacillus massiliensis CCUG 49529.</title>
        <authorList>
            <person name="Zhang F."/>
            <person name="Wang G."/>
            <person name="Zhang L."/>
        </authorList>
    </citation>
    <scope>NUCLEOTIDE SEQUENCE [LARGE SCALE GENOMIC DNA]</scope>
    <source>
        <strain evidence="2 3">CCUG 49529</strain>
    </source>
</reference>
<evidence type="ECO:0000313" key="3">
    <source>
        <dbReference type="Proteomes" id="UP000030595"/>
    </source>
</evidence>
<sequence>MYLNGKNPEERYCKMAPMFPSEKVPKKKGHRSIQCSQAKNAPEKKGKIAMPSILVNETSRYKIRPQSHKSLLT</sequence>
<evidence type="ECO:0000256" key="1">
    <source>
        <dbReference type="SAM" id="MobiDB-lite"/>
    </source>
</evidence>
<accession>A0A0A3J2U2</accession>
<feature type="region of interest" description="Disordered" evidence="1">
    <location>
        <begin position="21"/>
        <end position="48"/>
    </location>
</feature>
<keyword evidence="3" id="KW-1185">Reference proteome</keyword>
<evidence type="ECO:0000313" key="2">
    <source>
        <dbReference type="EMBL" id="KGR91314.1"/>
    </source>
</evidence>
<dbReference type="EMBL" id="JPVQ01000008">
    <property type="protein sequence ID" value="KGR91314.1"/>
    <property type="molecule type" value="Genomic_DNA"/>
</dbReference>
<dbReference type="Proteomes" id="UP000030595">
    <property type="component" value="Unassembled WGS sequence"/>
</dbReference>
<comment type="caution">
    <text evidence="2">The sequence shown here is derived from an EMBL/GenBank/DDBJ whole genome shotgun (WGS) entry which is preliminary data.</text>
</comment>
<dbReference type="AlphaFoldDB" id="A0A0A3J2U2"/>
<organism evidence="2 3">
    <name type="scientific">Ureibacillus massiliensis 4400831 = CIP 108448 = CCUG 49529</name>
    <dbReference type="NCBI Taxonomy" id="1211035"/>
    <lineage>
        <taxon>Bacteria</taxon>
        <taxon>Bacillati</taxon>
        <taxon>Bacillota</taxon>
        <taxon>Bacilli</taxon>
        <taxon>Bacillales</taxon>
        <taxon>Caryophanaceae</taxon>
        <taxon>Ureibacillus</taxon>
    </lineage>
</organism>
<protein>
    <submittedName>
        <fullName evidence="2">Uncharacterized protein</fullName>
    </submittedName>
</protein>
<name>A0A0A3J2U2_9BACL</name>